<evidence type="ECO:0000313" key="1">
    <source>
        <dbReference type="EMBL" id="BBH04540.1"/>
    </source>
</evidence>
<protein>
    <submittedName>
        <fullName evidence="1">Uncharacterized protein</fullName>
    </submittedName>
</protein>
<dbReference type="AlphaFoldDB" id="A0A4Y1RJN1"/>
<gene>
    <name evidence="1" type="ORF">Prudu_015709</name>
</gene>
<dbReference type="EMBL" id="AP019302">
    <property type="protein sequence ID" value="BBH04540.1"/>
    <property type="molecule type" value="Genomic_DNA"/>
</dbReference>
<reference evidence="1" key="1">
    <citation type="journal article" date="2019" name="Science">
        <title>Mutation of a bHLH transcription factor allowed almond domestication.</title>
        <authorList>
            <person name="Sanchez-Perez R."/>
            <person name="Pavan S."/>
            <person name="Mazzeo R."/>
            <person name="Moldovan C."/>
            <person name="Aiese Cigliano R."/>
            <person name="Del Cueto J."/>
            <person name="Ricciardi F."/>
            <person name="Lotti C."/>
            <person name="Ricciardi L."/>
            <person name="Dicenta F."/>
            <person name="Lopez-Marques R.L."/>
            <person name="Lindberg Moller B."/>
        </authorList>
    </citation>
    <scope>NUCLEOTIDE SEQUENCE</scope>
</reference>
<accession>A0A4Y1RJN1</accession>
<name>A0A4Y1RJN1_PRUDU</name>
<organism evidence="1">
    <name type="scientific">Prunus dulcis</name>
    <name type="common">Almond</name>
    <name type="synonym">Amygdalus dulcis</name>
    <dbReference type="NCBI Taxonomy" id="3755"/>
    <lineage>
        <taxon>Eukaryota</taxon>
        <taxon>Viridiplantae</taxon>
        <taxon>Streptophyta</taxon>
        <taxon>Embryophyta</taxon>
        <taxon>Tracheophyta</taxon>
        <taxon>Spermatophyta</taxon>
        <taxon>Magnoliopsida</taxon>
        <taxon>eudicotyledons</taxon>
        <taxon>Gunneridae</taxon>
        <taxon>Pentapetalae</taxon>
        <taxon>rosids</taxon>
        <taxon>fabids</taxon>
        <taxon>Rosales</taxon>
        <taxon>Rosaceae</taxon>
        <taxon>Amygdaloideae</taxon>
        <taxon>Amygdaleae</taxon>
        <taxon>Prunus</taxon>
    </lineage>
</organism>
<proteinExistence type="predicted"/>
<sequence>MRGIAAASSRFSKLPRPQSSDVKALAMWGVAAGTGALWFIQPFDWIKKTFLEKPVTNEGHLALQFLHIIVLKISTACSNQLEHYGKSKKDYQRDPHEEKDFHETGIAPVNSAMIHMITLLRA</sequence>